<feature type="region of interest" description="Disordered" evidence="1">
    <location>
        <begin position="1"/>
        <end position="62"/>
    </location>
</feature>
<organism evidence="2 3">
    <name type="scientific">Gymnopus androsaceus JB14</name>
    <dbReference type="NCBI Taxonomy" id="1447944"/>
    <lineage>
        <taxon>Eukaryota</taxon>
        <taxon>Fungi</taxon>
        <taxon>Dikarya</taxon>
        <taxon>Basidiomycota</taxon>
        <taxon>Agaricomycotina</taxon>
        <taxon>Agaricomycetes</taxon>
        <taxon>Agaricomycetidae</taxon>
        <taxon>Agaricales</taxon>
        <taxon>Marasmiineae</taxon>
        <taxon>Omphalotaceae</taxon>
        <taxon>Gymnopus</taxon>
    </lineage>
</organism>
<reference evidence="2" key="1">
    <citation type="journal article" date="2019" name="Environ. Microbiol.">
        <title>Fungal ecological strategies reflected in gene transcription - a case study of two litter decomposers.</title>
        <authorList>
            <person name="Barbi F."/>
            <person name="Kohler A."/>
            <person name="Barry K."/>
            <person name="Baskaran P."/>
            <person name="Daum C."/>
            <person name="Fauchery L."/>
            <person name="Ihrmark K."/>
            <person name="Kuo A."/>
            <person name="LaButti K."/>
            <person name="Lipzen A."/>
            <person name="Morin E."/>
            <person name="Grigoriev I.V."/>
            <person name="Henrissat B."/>
            <person name="Lindahl B."/>
            <person name="Martin F."/>
        </authorList>
    </citation>
    <scope>NUCLEOTIDE SEQUENCE</scope>
    <source>
        <strain evidence="2">JB14</strain>
    </source>
</reference>
<proteinExistence type="predicted"/>
<feature type="compositionally biased region" description="Polar residues" evidence="1">
    <location>
        <begin position="49"/>
        <end position="61"/>
    </location>
</feature>
<evidence type="ECO:0000313" key="3">
    <source>
        <dbReference type="Proteomes" id="UP000799118"/>
    </source>
</evidence>
<gene>
    <name evidence="2" type="ORF">BT96DRAFT_1066683</name>
</gene>
<dbReference type="AlphaFoldDB" id="A0A6A4GWK6"/>
<protein>
    <submittedName>
        <fullName evidence="2">Uncharacterized protein</fullName>
    </submittedName>
</protein>
<accession>A0A6A4GWK6</accession>
<name>A0A6A4GWK6_9AGAR</name>
<sequence length="447" mass="50183">MQAKEAALTERETEIASLRNQIKKGKYKSRTTVNDDHDADDESPEPTPGASSSTTSIPSDNHSIRDLITDTLAQFMAANPSLHASPGPSTPKRRKTRNPHPNVGSVKANRELKQSELGTLQPQDKAGWKAFLRRSFLKLTGQTYVSHFEKYNPVTTEIAKQYDSETGPGPQGANQFQLYFGDGWRGSRWNLGVVKNMTSFALANRADQRFEGSLSTEAIHAIIWGHISQARDSWTQRKPRVHEEERDRFETVAEASTRAQIDQVKRYKSVSQKLNKREDGVKKLITHSSKPEEKKKWKRVGAVLGDLGELGQSSDDTDVEVEGSALVTTEPYGRRRFLSRVLADLDASINELQLKIAAQHGKKHLAHPLQIRRRTGRKTQPKAIIGLPRSLYHHRFLARLSPASVERLEINDKCLPHLADFENWALAEQANSDSEAEARDDSPLILH</sequence>
<dbReference type="EMBL" id="ML769681">
    <property type="protein sequence ID" value="KAE9389826.1"/>
    <property type="molecule type" value="Genomic_DNA"/>
</dbReference>
<evidence type="ECO:0000313" key="2">
    <source>
        <dbReference type="EMBL" id="KAE9389826.1"/>
    </source>
</evidence>
<evidence type="ECO:0000256" key="1">
    <source>
        <dbReference type="SAM" id="MobiDB-lite"/>
    </source>
</evidence>
<keyword evidence="3" id="KW-1185">Reference proteome</keyword>
<dbReference type="Proteomes" id="UP000799118">
    <property type="component" value="Unassembled WGS sequence"/>
</dbReference>
<feature type="region of interest" description="Disordered" evidence="1">
    <location>
        <begin position="80"/>
        <end position="120"/>
    </location>
</feature>
<dbReference type="OrthoDB" id="3068300at2759"/>